<evidence type="ECO:0000313" key="1">
    <source>
        <dbReference type="EMBL" id="SEO39085.1"/>
    </source>
</evidence>
<protein>
    <recommendedName>
        <fullName evidence="3">GntR family transcriptional regulator / MocR family aminotransferase</fullName>
    </recommendedName>
</protein>
<evidence type="ECO:0000313" key="2">
    <source>
        <dbReference type="Proteomes" id="UP000198809"/>
    </source>
</evidence>
<organism evidence="1 2">
    <name type="scientific">Paenibacillus sophorae</name>
    <dbReference type="NCBI Taxonomy" id="1333845"/>
    <lineage>
        <taxon>Bacteria</taxon>
        <taxon>Bacillati</taxon>
        <taxon>Bacillota</taxon>
        <taxon>Bacilli</taxon>
        <taxon>Bacillales</taxon>
        <taxon>Paenibacillaceae</taxon>
        <taxon>Paenibacillus</taxon>
    </lineage>
</organism>
<dbReference type="STRING" id="1333845.SAMN04487895_107123"/>
<dbReference type="InterPro" id="IPR015424">
    <property type="entry name" value="PyrdxlP-dep_Trfase"/>
</dbReference>
<name>A0A1H8PAY6_9BACL</name>
<sequence length="130" mass="14540">MLKTDFNAKNAEFRRLQAFLMQNFSVLINLTFFDLHCGTSSCIPLPAGRIPLSWQGRNAGFHLLLTIKSGGAEEELAAAAREADVRIAPMGYTWWNRPAWTEPSFILGFGGIPEERIDDGIKALKEAWLD</sequence>
<dbReference type="Proteomes" id="UP000198809">
    <property type="component" value="Unassembled WGS sequence"/>
</dbReference>
<proteinExistence type="predicted"/>
<gene>
    <name evidence="1" type="ORF">SAMN04487895_107123</name>
</gene>
<reference evidence="1 2" key="1">
    <citation type="submission" date="2016-10" db="EMBL/GenBank/DDBJ databases">
        <authorList>
            <person name="de Groot N.N."/>
        </authorList>
    </citation>
    <scope>NUCLEOTIDE SEQUENCE [LARGE SCALE GENOMIC DNA]</scope>
    <source>
        <strain evidence="1 2">CGMCC 1.10238</strain>
    </source>
</reference>
<dbReference type="EMBL" id="FODH01000007">
    <property type="protein sequence ID" value="SEO39085.1"/>
    <property type="molecule type" value="Genomic_DNA"/>
</dbReference>
<dbReference type="Gene3D" id="3.90.1150.10">
    <property type="entry name" value="Aspartate Aminotransferase, domain 1"/>
    <property type="match status" value="1"/>
</dbReference>
<dbReference type="AlphaFoldDB" id="A0A1H8PAY6"/>
<dbReference type="InterPro" id="IPR015422">
    <property type="entry name" value="PyrdxlP-dep_Trfase_small"/>
</dbReference>
<accession>A0A1H8PAY6</accession>
<dbReference type="SUPFAM" id="SSF53383">
    <property type="entry name" value="PLP-dependent transferases"/>
    <property type="match status" value="1"/>
</dbReference>
<evidence type="ECO:0008006" key="3">
    <source>
        <dbReference type="Google" id="ProtNLM"/>
    </source>
</evidence>